<evidence type="ECO:0000256" key="1">
    <source>
        <dbReference type="SAM" id="SignalP"/>
    </source>
</evidence>
<dbReference type="InterPro" id="IPR021992">
    <property type="entry name" value="MVL"/>
</dbReference>
<keyword evidence="1" id="KW-0732">Signal</keyword>
<organism evidence="3">
    <name type="scientific">Moorena producens (strain JHB)</name>
    <dbReference type="NCBI Taxonomy" id="1454205"/>
    <lineage>
        <taxon>Bacteria</taxon>
        <taxon>Bacillati</taxon>
        <taxon>Cyanobacteriota</taxon>
        <taxon>Cyanophyceae</taxon>
        <taxon>Coleofasciculales</taxon>
        <taxon>Coleofasciculaceae</taxon>
        <taxon>Moorena</taxon>
    </lineage>
</organism>
<feature type="domain" description="Mannan-binding protein" evidence="2">
    <location>
        <begin position="100"/>
        <end position="137"/>
    </location>
</feature>
<protein>
    <submittedName>
        <fullName evidence="3">Mannan-binding lectin</fullName>
    </submittedName>
</protein>
<proteinExistence type="predicted"/>
<dbReference type="AlphaFoldDB" id="A0A1D9GB99"/>
<feature type="domain" description="Mannan-binding protein" evidence="2">
    <location>
        <begin position="48"/>
        <end position="85"/>
    </location>
</feature>
<sequence length="139" mass="15039">MSNIKKIFAAFTQSAICVLLTASLVLGFATTAFAGNVETVEAGPIWNNADAQGKCPATCENYDSGYKWNGQWWTTVPGEMSVCQCAKSPVAIEAGPIWNNDDAQGKCPTTCSDAGFGYEWDGQWWTTEWGEMSVCECVV</sequence>
<feature type="chain" id="PRO_5039385130" evidence="1">
    <location>
        <begin position="35"/>
        <end position="139"/>
    </location>
</feature>
<reference evidence="3" key="2">
    <citation type="submission" date="2022-10" db="EMBL/GenBank/DDBJ databases">
        <authorList>
            <person name="Ngo T.-E."/>
        </authorList>
    </citation>
    <scope>NUCLEOTIDE SEQUENCE</scope>
    <source>
        <strain evidence="3">JHB</strain>
    </source>
</reference>
<dbReference type="Pfam" id="PF12151">
    <property type="entry name" value="MVL"/>
    <property type="match status" value="2"/>
</dbReference>
<evidence type="ECO:0000313" key="3">
    <source>
        <dbReference type="EMBL" id="AOY84755.2"/>
    </source>
</evidence>
<gene>
    <name evidence="3" type="ORF">BJP36_18610</name>
</gene>
<dbReference type="EMBL" id="CP017708">
    <property type="protein sequence ID" value="AOY84755.2"/>
    <property type="molecule type" value="Genomic_DNA"/>
</dbReference>
<dbReference type="InterPro" id="IPR053754">
    <property type="entry name" value="OligoMan_bind_ChitinaseAct_sf"/>
</dbReference>
<accession>A0A1D9GB99</accession>
<dbReference type="Proteomes" id="UP000176944">
    <property type="component" value="Chromosome"/>
</dbReference>
<reference evidence="3" key="1">
    <citation type="journal article" date="2017" name="Proc. Natl. Acad. Sci. U.S.A.">
        <title>Comparative genomics uncovers the prolific and distinctive metabolic potential of the cyanobacterial genus Moorea.</title>
        <authorList>
            <person name="Leao T."/>
            <person name="Castelao G."/>
            <person name="Korobeynikov A."/>
            <person name="Monroe E.A."/>
            <person name="Podell S."/>
            <person name="Glukhov E."/>
            <person name="Allen E.E."/>
            <person name="Gerwick W.H."/>
            <person name="Gerwick L."/>
        </authorList>
    </citation>
    <scope>NUCLEOTIDE SEQUENCE</scope>
    <source>
        <strain evidence="3">JHB</strain>
    </source>
</reference>
<name>A0A1D9GB99_MOOP1</name>
<evidence type="ECO:0000259" key="2">
    <source>
        <dbReference type="Pfam" id="PF12151"/>
    </source>
</evidence>
<feature type="signal peptide" evidence="1">
    <location>
        <begin position="1"/>
        <end position="34"/>
    </location>
</feature>
<dbReference type="Gene3D" id="3.30.1490.230">
    <property type="match status" value="2"/>
</dbReference>